<dbReference type="RefSeq" id="XP_004338966.1">
    <property type="nucleotide sequence ID" value="XM_004338918.1"/>
</dbReference>
<dbReference type="OMA" id="TDKQNYQ"/>
<reference evidence="2 3" key="1">
    <citation type="journal article" date="2013" name="Genome Biol.">
        <title>Genome of Acanthamoeba castellanii highlights extensive lateral gene transfer and early evolution of tyrosine kinase signaling.</title>
        <authorList>
            <person name="Clarke M."/>
            <person name="Lohan A.J."/>
            <person name="Liu B."/>
            <person name="Lagkouvardos I."/>
            <person name="Roy S."/>
            <person name="Zafar N."/>
            <person name="Bertelli C."/>
            <person name="Schilde C."/>
            <person name="Kianianmomeni A."/>
            <person name="Burglin T.R."/>
            <person name="Frech C."/>
            <person name="Turcotte B."/>
            <person name="Kopec K.O."/>
            <person name="Synnott J.M."/>
            <person name="Choo C."/>
            <person name="Paponov I."/>
            <person name="Finkler A."/>
            <person name="Soon Heng Tan C."/>
            <person name="Hutchins A.P."/>
            <person name="Weinmeier T."/>
            <person name="Rattei T."/>
            <person name="Chu J.S."/>
            <person name="Gimenez G."/>
            <person name="Irimia M."/>
            <person name="Rigden D.J."/>
            <person name="Fitzpatrick D.A."/>
            <person name="Lorenzo-Morales J."/>
            <person name="Bateman A."/>
            <person name="Chiu C.H."/>
            <person name="Tang P."/>
            <person name="Hegemann P."/>
            <person name="Fromm H."/>
            <person name="Raoult D."/>
            <person name="Greub G."/>
            <person name="Miranda-Saavedra D."/>
            <person name="Chen N."/>
            <person name="Nash P."/>
            <person name="Ginger M.L."/>
            <person name="Horn M."/>
            <person name="Schaap P."/>
            <person name="Caler L."/>
            <person name="Loftus B."/>
        </authorList>
    </citation>
    <scope>NUCLEOTIDE SEQUENCE [LARGE SCALE GENOMIC DNA]</scope>
    <source>
        <strain evidence="2 3">Neff</strain>
    </source>
</reference>
<dbReference type="Pfam" id="PF14771">
    <property type="entry name" value="DUF4476"/>
    <property type="match status" value="1"/>
</dbReference>
<dbReference type="InterPro" id="IPR028011">
    <property type="entry name" value="DUF4476"/>
</dbReference>
<dbReference type="VEuPathDB" id="AmoebaDB:ACA1_128190"/>
<dbReference type="Proteomes" id="UP000011083">
    <property type="component" value="Unassembled WGS sequence"/>
</dbReference>
<protein>
    <recommendedName>
        <fullName evidence="1">DUF4476 domain-containing protein</fullName>
    </recommendedName>
</protein>
<evidence type="ECO:0000313" key="3">
    <source>
        <dbReference type="Proteomes" id="UP000011083"/>
    </source>
</evidence>
<dbReference type="GeneID" id="14917666"/>
<organism evidence="2 3">
    <name type="scientific">Acanthamoeba castellanii (strain ATCC 30010 / Neff)</name>
    <dbReference type="NCBI Taxonomy" id="1257118"/>
    <lineage>
        <taxon>Eukaryota</taxon>
        <taxon>Amoebozoa</taxon>
        <taxon>Discosea</taxon>
        <taxon>Longamoebia</taxon>
        <taxon>Centramoebida</taxon>
        <taxon>Acanthamoebidae</taxon>
        <taxon>Acanthamoeba</taxon>
    </lineage>
</organism>
<evidence type="ECO:0000313" key="2">
    <source>
        <dbReference type="EMBL" id="ELR16953.1"/>
    </source>
</evidence>
<keyword evidence="3" id="KW-1185">Reference proteome</keyword>
<name>L8GWI5_ACACF</name>
<sequence length="101" mass="11083">MAAQQQGVIGAKDLANLKEQLERMPRDKDRLRLITAAAEGHSFTCAQVAELVEVQHFGEAKTMTGVLCHPKLVDPDNFESVVVAAYPYDEDKTEVRSALGL</sequence>
<proteinExistence type="predicted"/>
<dbReference type="KEGG" id="acan:ACA1_128190"/>
<feature type="domain" description="DUF4476" evidence="1">
    <location>
        <begin position="9"/>
        <end position="98"/>
    </location>
</feature>
<dbReference type="AlphaFoldDB" id="L8GWI5"/>
<gene>
    <name evidence="2" type="ORF">ACA1_128190</name>
</gene>
<accession>L8GWI5</accession>
<dbReference type="OrthoDB" id="13998at2759"/>
<evidence type="ECO:0000259" key="1">
    <source>
        <dbReference type="Pfam" id="PF14771"/>
    </source>
</evidence>
<dbReference type="EMBL" id="KB007979">
    <property type="protein sequence ID" value="ELR16953.1"/>
    <property type="molecule type" value="Genomic_DNA"/>
</dbReference>